<evidence type="ECO:0000256" key="1">
    <source>
        <dbReference type="ARBA" id="ARBA00022598"/>
    </source>
</evidence>
<dbReference type="GO" id="GO:0005524">
    <property type="term" value="F:ATP binding"/>
    <property type="evidence" value="ECO:0007669"/>
    <property type="project" value="UniProtKB-KW"/>
</dbReference>
<sequence>MTDSRDHFPITLGVEEELFLVDPQSRDLLADPDVGIFEACGNTCGPHKVVREFFRCQIETNTRVCSSVAEVRTALRDTRRIVIDAAARHGAAVMGSSTHPFAPWQTQKVSPSKRYQRFLANFQDNVRHFVIGGMHVHAGFGDPDTRILVMTALRRYLPLLHALSTSSPFSGGRETGFKSYRLSLLGALPRTGMPNPVYSRADYDRMMAAYRRMEFIRDGSELWWDIRPSHAFPTIELRICDVCTRIEDGVSIVALYACLIRWLMRQARMGKLPAEPFTELIEEDRWVAQRYGVFAAFGRQSCEEGGRMECLHVLEELQGQLAEDACALDCEAELSHALAIVRDGTCADRQLDLYRQRRQEGDSRQEALRHVVDLLLTQTREQVVEGIL</sequence>
<keyword evidence="1 5" id="KW-0436">Ligase</keyword>
<dbReference type="EMBL" id="VYDO01000030">
    <property type="protein sequence ID" value="MYG37566.1"/>
    <property type="molecule type" value="Genomic_DNA"/>
</dbReference>
<reference evidence="6" key="1">
    <citation type="submission" date="2019-09" db="EMBL/GenBank/DDBJ databases">
        <title>Characterisation of the sponge microbiome using genome-centric metagenomics.</title>
        <authorList>
            <person name="Engelberts J.P."/>
            <person name="Robbins S.J."/>
            <person name="De Goeij J.M."/>
            <person name="Aranda M."/>
            <person name="Bell S.C."/>
            <person name="Webster N.S."/>
        </authorList>
    </citation>
    <scope>NUCLEOTIDE SEQUENCE</scope>
    <source>
        <strain evidence="6">SB0676_bin_10</strain>
    </source>
</reference>
<dbReference type="PANTHER" id="PTHR36510:SF1">
    <property type="entry name" value="GLUTAMATE--CYSTEINE LIGASE 2-RELATED"/>
    <property type="match status" value="1"/>
</dbReference>
<dbReference type="Pfam" id="PF04107">
    <property type="entry name" value="GCS2"/>
    <property type="match status" value="1"/>
</dbReference>
<comment type="caution">
    <text evidence="6">The sequence shown here is derived from an EMBL/GenBank/DDBJ whole genome shotgun (WGS) entry which is preliminary data.</text>
</comment>
<evidence type="ECO:0000256" key="3">
    <source>
        <dbReference type="ARBA" id="ARBA00022840"/>
    </source>
</evidence>
<dbReference type="NCBIfam" id="TIGR02050">
    <property type="entry name" value="gshA_cyan_rel"/>
    <property type="match status" value="1"/>
</dbReference>
<dbReference type="InterPro" id="IPR050141">
    <property type="entry name" value="GCL_type2/YbdK_subfam"/>
</dbReference>
<dbReference type="GO" id="GO:0042398">
    <property type="term" value="P:modified amino acid biosynthetic process"/>
    <property type="evidence" value="ECO:0007669"/>
    <property type="project" value="InterPro"/>
</dbReference>
<gene>
    <name evidence="6" type="ORF">F4162_00740</name>
</gene>
<dbReference type="GO" id="GO:0004357">
    <property type="term" value="F:glutamate-cysteine ligase activity"/>
    <property type="evidence" value="ECO:0007669"/>
    <property type="project" value="UniProtKB-EC"/>
</dbReference>
<dbReference type="Gene3D" id="3.30.590.20">
    <property type="match status" value="1"/>
</dbReference>
<evidence type="ECO:0000313" key="6">
    <source>
        <dbReference type="EMBL" id="MYG37566.1"/>
    </source>
</evidence>
<evidence type="ECO:0000256" key="4">
    <source>
        <dbReference type="ARBA" id="ARBA00048819"/>
    </source>
</evidence>
<comment type="catalytic activity">
    <reaction evidence="4 5">
        <text>L-cysteine + L-glutamate + ATP = gamma-L-glutamyl-L-cysteine + ADP + phosphate + H(+)</text>
        <dbReference type="Rhea" id="RHEA:13285"/>
        <dbReference type="ChEBI" id="CHEBI:15378"/>
        <dbReference type="ChEBI" id="CHEBI:29985"/>
        <dbReference type="ChEBI" id="CHEBI:30616"/>
        <dbReference type="ChEBI" id="CHEBI:35235"/>
        <dbReference type="ChEBI" id="CHEBI:43474"/>
        <dbReference type="ChEBI" id="CHEBI:58173"/>
        <dbReference type="ChEBI" id="CHEBI:456216"/>
        <dbReference type="EC" id="6.3.2.2"/>
    </reaction>
</comment>
<dbReference type="NCBIfam" id="NF010039">
    <property type="entry name" value="PRK13515.1"/>
    <property type="match status" value="1"/>
</dbReference>
<dbReference type="HAMAP" id="MF_01609">
    <property type="entry name" value="Glu_cys_ligase_2"/>
    <property type="match status" value="1"/>
</dbReference>
<dbReference type="InterPro" id="IPR014746">
    <property type="entry name" value="Gln_synth/guanido_kin_cat_dom"/>
</dbReference>
<comment type="similarity">
    <text evidence="5">Belongs to the glutamate--cysteine ligase type 2 family. YbdK subfamily.</text>
</comment>
<accession>A0A6B1F716</accession>
<evidence type="ECO:0000256" key="5">
    <source>
        <dbReference type="HAMAP-Rule" id="MF_01609"/>
    </source>
</evidence>
<name>A0A6B1F716_9SYNE</name>
<proteinExistence type="inferred from homology"/>
<dbReference type="SUPFAM" id="SSF55931">
    <property type="entry name" value="Glutamine synthetase/guanido kinase"/>
    <property type="match status" value="1"/>
</dbReference>
<organism evidence="6">
    <name type="scientific">Synechococcus sp. SB0676_bin_10</name>
    <dbReference type="NCBI Taxonomy" id="2604869"/>
    <lineage>
        <taxon>Bacteria</taxon>
        <taxon>Bacillati</taxon>
        <taxon>Cyanobacteriota</taxon>
        <taxon>Cyanophyceae</taxon>
        <taxon>Synechococcales</taxon>
        <taxon>Synechococcaceae</taxon>
        <taxon>Synechococcus</taxon>
    </lineage>
</organism>
<dbReference type="EC" id="6.3.2.2" evidence="5"/>
<dbReference type="PANTHER" id="PTHR36510">
    <property type="entry name" value="GLUTAMATE--CYSTEINE LIGASE 2-RELATED"/>
    <property type="match status" value="1"/>
</dbReference>
<comment type="function">
    <text evidence="5">ATP-dependent carboxylate-amine ligase which exhibits weak glutamate--cysteine ligase activity.</text>
</comment>
<evidence type="ECO:0000256" key="2">
    <source>
        <dbReference type="ARBA" id="ARBA00022741"/>
    </source>
</evidence>
<dbReference type="AlphaFoldDB" id="A0A6B1F716"/>
<keyword evidence="3 5" id="KW-0067">ATP-binding</keyword>
<dbReference type="InterPro" id="IPR011793">
    <property type="entry name" value="YbdK"/>
</dbReference>
<protein>
    <recommendedName>
        <fullName evidence="5">Putative glutamate--cysteine ligase 2</fullName>
        <ecNumber evidence="5">6.3.2.2</ecNumber>
    </recommendedName>
    <alternativeName>
        <fullName evidence="5">Gamma-glutamylcysteine synthetase 2</fullName>
        <shortName evidence="5">GCS 2</shortName>
        <shortName evidence="5">Gamma-GCS 2</shortName>
    </alternativeName>
</protein>
<keyword evidence="2 5" id="KW-0547">Nucleotide-binding</keyword>
<dbReference type="InterPro" id="IPR006336">
    <property type="entry name" value="GCS2"/>
</dbReference>